<dbReference type="Proteomes" id="UP000018211">
    <property type="component" value="Unassembled WGS sequence"/>
</dbReference>
<dbReference type="PANTHER" id="PTHR48100">
    <property type="entry name" value="BROAD-SPECIFICITY PHOSPHATASE YOR283W-RELATED"/>
    <property type="match status" value="1"/>
</dbReference>
<dbReference type="Gene3D" id="3.40.50.1240">
    <property type="entry name" value="Phosphoglycerate mutase-like"/>
    <property type="match status" value="1"/>
</dbReference>
<reference evidence="1 2" key="1">
    <citation type="journal article" date="2013" name="ISME J.">
        <title>Comparative genomics of pathogenic lineages of Vibrio nigripulchritudo identifies virulence-associated traits.</title>
        <authorList>
            <person name="Goudenege D."/>
            <person name="Labreuche Y."/>
            <person name="Krin E."/>
            <person name="Ansquer D."/>
            <person name="Mangenot S."/>
            <person name="Calteau A."/>
            <person name="Medigue C."/>
            <person name="Mazel D."/>
            <person name="Polz M.F."/>
            <person name="Le Roux F."/>
        </authorList>
    </citation>
    <scope>NUCLEOTIDE SEQUENCE [LARGE SCALE GENOMIC DNA]</scope>
    <source>
        <strain evidence="1 2">SOn1</strain>
    </source>
</reference>
<name>A0AAV2VJD8_9VIBR</name>
<sequence>MSYDTYNIYLIRHGKVEGEPALNGITDAKVNAKIQAQIAQGLVSEFGTFKSIICSPLSRCLNLAKLISSGKTLSELDYSTPDLVVESAFQEMSFGDLDGRPFSQLSEQWNLLEKFWQDPASNPLPNAETLEAFQQRVDTKWQSLIHTCQEDTHIVTHGGVIRIILASVLGLDWRNPALYSTLSIANASITHIELSRGDQVFLKVRSIGANIRK</sequence>
<evidence type="ECO:0000313" key="1">
    <source>
        <dbReference type="EMBL" id="CCO44589.1"/>
    </source>
</evidence>
<dbReference type="GO" id="GO:0016791">
    <property type="term" value="F:phosphatase activity"/>
    <property type="evidence" value="ECO:0007669"/>
    <property type="project" value="TreeGrafter"/>
</dbReference>
<proteinExistence type="predicted"/>
<accession>A0AAV2VJD8</accession>
<protein>
    <submittedName>
        <fullName evidence="1">Phosphatase</fullName>
    </submittedName>
</protein>
<dbReference type="SUPFAM" id="SSF53254">
    <property type="entry name" value="Phosphoglycerate mutase-like"/>
    <property type="match status" value="1"/>
</dbReference>
<dbReference type="CDD" id="cd07067">
    <property type="entry name" value="HP_PGM_like"/>
    <property type="match status" value="1"/>
</dbReference>
<gene>
    <name evidence="1" type="ORF">VIBNISOn1_1160097</name>
</gene>
<dbReference type="SMART" id="SM00855">
    <property type="entry name" value="PGAM"/>
    <property type="match status" value="1"/>
</dbReference>
<dbReference type="InterPro" id="IPR029033">
    <property type="entry name" value="His_PPase_superfam"/>
</dbReference>
<dbReference type="RefSeq" id="WP_022610391.1">
    <property type="nucleotide sequence ID" value="NZ_LK391965.1"/>
</dbReference>
<dbReference type="AlphaFoldDB" id="A0AAV2VJD8"/>
<comment type="caution">
    <text evidence="1">The sequence shown here is derived from an EMBL/GenBank/DDBJ whole genome shotgun (WGS) entry which is preliminary data.</text>
</comment>
<dbReference type="InterPro" id="IPR013078">
    <property type="entry name" value="His_Pase_superF_clade-1"/>
</dbReference>
<dbReference type="Pfam" id="PF00300">
    <property type="entry name" value="His_Phos_1"/>
    <property type="match status" value="1"/>
</dbReference>
<dbReference type="GO" id="GO:0005737">
    <property type="term" value="C:cytoplasm"/>
    <property type="evidence" value="ECO:0007669"/>
    <property type="project" value="TreeGrafter"/>
</dbReference>
<dbReference type="InterPro" id="IPR050275">
    <property type="entry name" value="PGM_Phosphatase"/>
</dbReference>
<evidence type="ECO:0000313" key="2">
    <source>
        <dbReference type="Proteomes" id="UP000018211"/>
    </source>
</evidence>
<organism evidence="1 2">
    <name type="scientific">Vibrio nigripulchritudo SOn1</name>
    <dbReference type="NCBI Taxonomy" id="1238450"/>
    <lineage>
        <taxon>Bacteria</taxon>
        <taxon>Pseudomonadati</taxon>
        <taxon>Pseudomonadota</taxon>
        <taxon>Gammaproteobacteria</taxon>
        <taxon>Vibrionales</taxon>
        <taxon>Vibrionaceae</taxon>
        <taxon>Vibrio</taxon>
    </lineage>
</organism>
<dbReference type="PANTHER" id="PTHR48100:SF1">
    <property type="entry name" value="HISTIDINE PHOSPHATASE FAMILY PROTEIN-RELATED"/>
    <property type="match status" value="1"/>
</dbReference>
<dbReference type="EMBL" id="CAOF01000020">
    <property type="protein sequence ID" value="CCO44589.1"/>
    <property type="molecule type" value="Genomic_DNA"/>
</dbReference>